<dbReference type="EC" id="2.4.-.-" evidence="3"/>
<dbReference type="InterPro" id="IPR028098">
    <property type="entry name" value="Glyco_trans_4-like_N"/>
</dbReference>
<dbReference type="Proteomes" id="UP001449657">
    <property type="component" value="Chromosome"/>
</dbReference>
<proteinExistence type="predicted"/>
<reference evidence="3 4" key="1">
    <citation type="submission" date="2024-03" db="EMBL/GenBank/DDBJ databases">
        <title>Chitinophaga caseinilytica sp. nov., a casein hydrolysing bacterium isolated from forest soil.</title>
        <authorList>
            <person name="Lee D.S."/>
            <person name="Han D.M."/>
            <person name="Baek J.H."/>
            <person name="Choi D.G."/>
            <person name="Jeon J.H."/>
            <person name="Jeon C.O."/>
        </authorList>
    </citation>
    <scope>NUCLEOTIDE SEQUENCE [LARGE SCALE GENOMIC DNA]</scope>
    <source>
        <strain evidence="3 4">KACC 19118</strain>
    </source>
</reference>
<dbReference type="GO" id="GO:0016757">
    <property type="term" value="F:glycosyltransferase activity"/>
    <property type="evidence" value="ECO:0007669"/>
    <property type="project" value="UniProtKB-KW"/>
</dbReference>
<organism evidence="3 4">
    <name type="scientific">Chitinophaga caseinilytica</name>
    <dbReference type="NCBI Taxonomy" id="2267521"/>
    <lineage>
        <taxon>Bacteria</taxon>
        <taxon>Pseudomonadati</taxon>
        <taxon>Bacteroidota</taxon>
        <taxon>Chitinophagia</taxon>
        <taxon>Chitinophagales</taxon>
        <taxon>Chitinophagaceae</taxon>
        <taxon>Chitinophaga</taxon>
    </lineage>
</organism>
<evidence type="ECO:0000259" key="2">
    <source>
        <dbReference type="Pfam" id="PF13439"/>
    </source>
</evidence>
<evidence type="ECO:0000313" key="3">
    <source>
        <dbReference type="EMBL" id="WZN44776.1"/>
    </source>
</evidence>
<evidence type="ECO:0000313" key="4">
    <source>
        <dbReference type="Proteomes" id="UP001449657"/>
    </source>
</evidence>
<dbReference type="PANTHER" id="PTHR12526:SF636">
    <property type="entry name" value="BLL3647 PROTEIN"/>
    <property type="match status" value="1"/>
</dbReference>
<dbReference type="Pfam" id="PF00534">
    <property type="entry name" value="Glycos_transf_1"/>
    <property type="match status" value="1"/>
</dbReference>
<dbReference type="EMBL" id="CP150096">
    <property type="protein sequence ID" value="WZN44776.1"/>
    <property type="molecule type" value="Genomic_DNA"/>
</dbReference>
<name>A0ABZ2YXN3_9BACT</name>
<accession>A0ABZ2YXN3</accession>
<keyword evidence="4" id="KW-1185">Reference proteome</keyword>
<dbReference type="PANTHER" id="PTHR12526">
    <property type="entry name" value="GLYCOSYLTRANSFERASE"/>
    <property type="match status" value="1"/>
</dbReference>
<dbReference type="RefSeq" id="WP_341839541.1">
    <property type="nucleotide sequence ID" value="NZ_CP149792.1"/>
</dbReference>
<gene>
    <name evidence="3" type="ORF">WJU22_17920</name>
</gene>
<sequence length="401" mass="44806">MGKSCPSRDYSRVMDQHRKIRVLQAIRQGLIGGGESHVLSLVSALDRDRFDPVVLSFTEGPMIDRLREMGVSHHVIPSTRAFDPSTWKTVKKLIEDEGIDIVHAHGSRAASNLLLPVKWSKRPMIYTIHGWSFHDDQPRVQKQLRIWSERLLTSASAANIAVSASNRDTGTKHFSGFKADVVNNGIDRRIFDPSRQFPDVRKELGISPDKTVVGFIARMTLQKDPQTLVLAFAELLRTQRDIVLLMVGDGELKEEVVELARSLGIEHSIVFQPFRTDVPALLQAMDIYCLPSLWEGLPIGLLEAMAMGKAVVATATDGTKEIVRHGGNGVIVPEKNPAALAAALATLHLNPENRNFLQRAARATIEDRFSQESMARQIEDIYLRIVSRQPSKQHERNNARI</sequence>
<protein>
    <submittedName>
        <fullName evidence="3">Glycosyltransferase</fullName>
        <ecNumber evidence="3">2.4.-.-</ecNumber>
    </submittedName>
</protein>
<keyword evidence="3" id="KW-0328">Glycosyltransferase</keyword>
<feature type="domain" description="Glycosyltransferase subfamily 4-like N-terminal" evidence="2">
    <location>
        <begin position="31"/>
        <end position="187"/>
    </location>
</feature>
<keyword evidence="3" id="KW-0808">Transferase</keyword>
<feature type="domain" description="Glycosyl transferase family 1" evidence="1">
    <location>
        <begin position="199"/>
        <end position="362"/>
    </location>
</feature>
<evidence type="ECO:0000259" key="1">
    <source>
        <dbReference type="Pfam" id="PF00534"/>
    </source>
</evidence>
<dbReference type="Pfam" id="PF13439">
    <property type="entry name" value="Glyco_transf_4"/>
    <property type="match status" value="1"/>
</dbReference>
<dbReference type="SUPFAM" id="SSF53756">
    <property type="entry name" value="UDP-Glycosyltransferase/glycogen phosphorylase"/>
    <property type="match status" value="1"/>
</dbReference>
<dbReference type="InterPro" id="IPR001296">
    <property type="entry name" value="Glyco_trans_1"/>
</dbReference>
<dbReference type="Gene3D" id="3.40.50.2000">
    <property type="entry name" value="Glycogen Phosphorylase B"/>
    <property type="match status" value="2"/>
</dbReference>